<evidence type="ECO:0000256" key="8">
    <source>
        <dbReference type="ARBA" id="ARBA00023136"/>
    </source>
</evidence>
<gene>
    <name evidence="13" type="ORF">AA23TX_06655</name>
</gene>
<keyword evidence="8 11" id="KW-0472">Membrane</keyword>
<dbReference type="InterPro" id="IPR051084">
    <property type="entry name" value="H+-coupled_symporters"/>
</dbReference>
<evidence type="ECO:0000256" key="10">
    <source>
        <dbReference type="ARBA" id="ARBA00039918"/>
    </source>
</evidence>
<dbReference type="Pfam" id="PF00083">
    <property type="entry name" value="Sugar_tr"/>
    <property type="match status" value="1"/>
</dbReference>
<feature type="transmembrane region" description="Helical" evidence="11">
    <location>
        <begin position="243"/>
        <end position="261"/>
    </location>
</feature>
<dbReference type="PANTHER" id="PTHR43528:SF1">
    <property type="entry name" value="ALPHA-KETOGLUTARATE PERMEASE"/>
    <property type="match status" value="1"/>
</dbReference>
<feature type="transmembrane region" description="Helical" evidence="11">
    <location>
        <begin position="21"/>
        <end position="39"/>
    </location>
</feature>
<protein>
    <recommendedName>
        <fullName evidence="10">Putative proline/betaine transporter</fullName>
    </recommendedName>
</protein>
<dbReference type="Gene3D" id="1.20.1250.20">
    <property type="entry name" value="MFS general substrate transporter like domains"/>
    <property type="match status" value="2"/>
</dbReference>
<keyword evidence="4" id="KW-1003">Cell membrane</keyword>
<dbReference type="AlphaFoldDB" id="A0A6I8LUC1"/>
<evidence type="ECO:0000313" key="13">
    <source>
        <dbReference type="EMBL" id="VVJ21634.1"/>
    </source>
</evidence>
<proteinExistence type="inferred from homology"/>
<dbReference type="InterPro" id="IPR020846">
    <property type="entry name" value="MFS_dom"/>
</dbReference>
<accession>A0A6I8LUC1</accession>
<feature type="transmembrane region" description="Helical" evidence="11">
    <location>
        <begin position="371"/>
        <end position="390"/>
    </location>
</feature>
<dbReference type="GO" id="GO:0015293">
    <property type="term" value="F:symporter activity"/>
    <property type="evidence" value="ECO:0007669"/>
    <property type="project" value="UniProtKB-KW"/>
</dbReference>
<dbReference type="InterPro" id="IPR036259">
    <property type="entry name" value="MFS_trans_sf"/>
</dbReference>
<evidence type="ECO:0000256" key="1">
    <source>
        <dbReference type="ARBA" id="ARBA00004651"/>
    </source>
</evidence>
<dbReference type="SUPFAM" id="SSF103473">
    <property type="entry name" value="MFS general substrate transporter"/>
    <property type="match status" value="1"/>
</dbReference>
<dbReference type="RefSeq" id="WP_155546549.1">
    <property type="nucleotide sequence ID" value="NZ_CABVGP010000002.1"/>
</dbReference>
<evidence type="ECO:0000256" key="9">
    <source>
        <dbReference type="ARBA" id="ARBA00037295"/>
    </source>
</evidence>
<dbReference type="FunFam" id="1.20.1250.20:FF:000001">
    <property type="entry name" value="Dicarboxylate MFS transporter"/>
    <property type="match status" value="1"/>
</dbReference>
<evidence type="ECO:0000256" key="6">
    <source>
        <dbReference type="ARBA" id="ARBA00022847"/>
    </source>
</evidence>
<keyword evidence="6" id="KW-0769">Symport</keyword>
<feature type="transmembrane region" description="Helical" evidence="11">
    <location>
        <begin position="59"/>
        <end position="81"/>
    </location>
</feature>
<evidence type="ECO:0000256" key="4">
    <source>
        <dbReference type="ARBA" id="ARBA00022475"/>
    </source>
</evidence>
<evidence type="ECO:0000256" key="3">
    <source>
        <dbReference type="ARBA" id="ARBA00022448"/>
    </source>
</evidence>
<evidence type="ECO:0000313" key="14">
    <source>
        <dbReference type="Proteomes" id="UP000399805"/>
    </source>
</evidence>
<reference evidence="13 14" key="1">
    <citation type="submission" date="2019-09" db="EMBL/GenBank/DDBJ databases">
        <authorList>
            <person name="Leyn A S."/>
        </authorList>
    </citation>
    <scope>NUCLEOTIDE SEQUENCE [LARGE SCALE GENOMIC DNA]</scope>
    <source>
        <strain evidence="13">AA231_1</strain>
    </source>
</reference>
<dbReference type="InterPro" id="IPR011701">
    <property type="entry name" value="MFS"/>
</dbReference>
<organism evidence="13 14">
    <name type="scientific">Amycolatopsis camponoti</name>
    <dbReference type="NCBI Taxonomy" id="2606593"/>
    <lineage>
        <taxon>Bacteria</taxon>
        <taxon>Bacillati</taxon>
        <taxon>Actinomycetota</taxon>
        <taxon>Actinomycetes</taxon>
        <taxon>Pseudonocardiales</taxon>
        <taxon>Pseudonocardiaceae</taxon>
        <taxon>Amycolatopsis</taxon>
    </lineage>
</organism>
<dbReference type="GO" id="GO:0005886">
    <property type="term" value="C:plasma membrane"/>
    <property type="evidence" value="ECO:0007669"/>
    <property type="project" value="UniProtKB-SubCell"/>
</dbReference>
<evidence type="ECO:0000256" key="2">
    <source>
        <dbReference type="ARBA" id="ARBA00008240"/>
    </source>
</evidence>
<keyword evidence="7 11" id="KW-1133">Transmembrane helix</keyword>
<comment type="function">
    <text evidence="9">May be a proton symporter involved in the uptake of osmolytes such as proline and glycine betaine.</text>
</comment>
<evidence type="ECO:0000256" key="7">
    <source>
        <dbReference type="ARBA" id="ARBA00022989"/>
    </source>
</evidence>
<feature type="domain" description="Major facilitator superfamily (MFS) profile" evidence="12">
    <location>
        <begin position="21"/>
        <end position="424"/>
    </location>
</feature>
<feature type="transmembrane region" description="Helical" evidence="11">
    <location>
        <begin position="93"/>
        <end position="114"/>
    </location>
</feature>
<evidence type="ECO:0000256" key="5">
    <source>
        <dbReference type="ARBA" id="ARBA00022692"/>
    </source>
</evidence>
<comment type="subcellular location">
    <subcellularLocation>
        <location evidence="1">Cell membrane</location>
        <topology evidence="1">Multi-pass membrane protein</topology>
    </subcellularLocation>
</comment>
<feature type="transmembrane region" description="Helical" evidence="11">
    <location>
        <begin position="160"/>
        <end position="181"/>
    </location>
</feature>
<keyword evidence="5 11" id="KW-0812">Transmembrane</keyword>
<dbReference type="PROSITE" id="PS00216">
    <property type="entry name" value="SUGAR_TRANSPORT_1"/>
    <property type="match status" value="1"/>
</dbReference>
<feature type="transmembrane region" description="Helical" evidence="11">
    <location>
        <begin position="281"/>
        <end position="299"/>
    </location>
</feature>
<comment type="similarity">
    <text evidence="2">Belongs to the major facilitator superfamily. Metabolite:H+ Symporter (MHS) family (TC 2.A.1.6) family.</text>
</comment>
<sequence length="429" mass="45377">MEPTRIGTAPAEQTGRGNRRALVAGSIGNAVEFIDWAVYTTFSSVFAHHFFPPGNDSAALLSTLAVFAVGFVVRPIGAAIMGAYADRHGRKKGLVLTIGLMAAATFVIGVSPSYTQVGLAAPIILVIARMAQGFAAGGEFGSASAFLVESAGPGRRAFAGSWQQVSVGVGILIASGMGAIVTSALPRQAVESWGWRLAFVVASLFGLIGLWLRRSVEETASFHRARGGRSNVLVTMLREHPKAALRVFGLNIAGVVLYNMWLTYLPTYAAVSTHIPLNQALLANVIGLVTFVVLLPFAGMLSDRIGRKPTMVAFAGGFLLLAWPAFRLLNGDFRLLLLVQVAGLVLLLGYSANVAAVMAEQFPPEVRATGIGLPYALSVAVFGGTVPYLTTWLTTHGLGTWVWLYCAIAAAIGLVVYLTMPETKDKAID</sequence>
<feature type="transmembrane region" description="Helical" evidence="11">
    <location>
        <begin position="193"/>
        <end position="212"/>
    </location>
</feature>
<keyword evidence="14" id="KW-1185">Reference proteome</keyword>
<feature type="transmembrane region" description="Helical" evidence="11">
    <location>
        <begin position="311"/>
        <end position="329"/>
    </location>
</feature>
<feature type="transmembrane region" description="Helical" evidence="11">
    <location>
        <begin position="335"/>
        <end position="359"/>
    </location>
</feature>
<dbReference type="InterPro" id="IPR005828">
    <property type="entry name" value="MFS_sugar_transport-like"/>
</dbReference>
<dbReference type="Pfam" id="PF07690">
    <property type="entry name" value="MFS_1"/>
    <property type="match status" value="1"/>
</dbReference>
<name>A0A6I8LUC1_9PSEU</name>
<dbReference type="PROSITE" id="PS50850">
    <property type="entry name" value="MFS"/>
    <property type="match status" value="1"/>
</dbReference>
<evidence type="ECO:0000259" key="12">
    <source>
        <dbReference type="PROSITE" id="PS50850"/>
    </source>
</evidence>
<dbReference type="InterPro" id="IPR005829">
    <property type="entry name" value="Sugar_transporter_CS"/>
</dbReference>
<evidence type="ECO:0000256" key="11">
    <source>
        <dbReference type="SAM" id="Phobius"/>
    </source>
</evidence>
<dbReference type="PANTHER" id="PTHR43528">
    <property type="entry name" value="ALPHA-KETOGLUTARATE PERMEASE"/>
    <property type="match status" value="1"/>
</dbReference>
<dbReference type="Proteomes" id="UP000399805">
    <property type="component" value="Unassembled WGS sequence"/>
</dbReference>
<feature type="transmembrane region" description="Helical" evidence="11">
    <location>
        <begin position="120"/>
        <end position="148"/>
    </location>
</feature>
<feature type="transmembrane region" description="Helical" evidence="11">
    <location>
        <begin position="402"/>
        <end position="420"/>
    </location>
</feature>
<keyword evidence="3" id="KW-0813">Transport</keyword>
<dbReference type="EMBL" id="CABVGP010000002">
    <property type="protein sequence ID" value="VVJ21634.1"/>
    <property type="molecule type" value="Genomic_DNA"/>
</dbReference>